<gene>
    <name evidence="2" type="ORF">SAMN02745165_03572</name>
</gene>
<dbReference type="RefSeq" id="WP_072910085.1">
    <property type="nucleotide sequence ID" value="NZ_FQZT01000026.1"/>
</dbReference>
<dbReference type="InterPro" id="IPR042097">
    <property type="entry name" value="Aminopeptidase_N-like_N_sf"/>
</dbReference>
<dbReference type="EMBL" id="FQZT01000026">
    <property type="protein sequence ID" value="SHJ93189.1"/>
    <property type="molecule type" value="Genomic_DNA"/>
</dbReference>
<accession>A0A1M6NBX6</accession>
<dbReference type="AlphaFoldDB" id="A0A1M6NBX6"/>
<keyword evidence="3" id="KW-1185">Reference proteome</keyword>
<dbReference type="STRING" id="1122189.SAMN02745165_03572"/>
<dbReference type="OrthoDB" id="9816201at2"/>
<dbReference type="GO" id="GO:0042277">
    <property type="term" value="F:peptide binding"/>
    <property type="evidence" value="ECO:0007669"/>
    <property type="project" value="TreeGrafter"/>
</dbReference>
<dbReference type="Pfam" id="PF01433">
    <property type="entry name" value="Peptidase_M1"/>
    <property type="match status" value="1"/>
</dbReference>
<sequence>MRRLLLFILLLLPFNAVAISNYQLQVELFPEKQELRAEALISVDAPGKTELRFQLAENCNIISVLQDGEALPYRFEAGLLKIDLQSTKPLQIIYYGEFSDTVSTVPVHNEDPSYGVSASISATGTFLSAGASWYPRPESGAFQYLLNVSAPKGYQAISSGKRLEYSSSTETSRSSWLVDYPIYGLTLSAGPYQVFSDTNGNVPIYAYFYEQSAHFAEVYLKAAREYLQLYEELFGSYPFHKFAVAENFFPTGYGFPSWTLLGSSVIRLPFIVKTSLGHEMAHSWWGTGVRVDYRQGNWAEGITTYVADYLYKERSSAAEALEYRLKVLRDYAVLVDDQSEFPLSHFMSRHDRASQSIGYGKAAMLFHMLRQQVGDDIFWATLKQIAEEQMFQQIGWADFARYFSAASGSNLSDFFNQWLQRPSGPILALQNVKTEKTETGFKTSGTLKQLGKSYRLQIPVELQMANGRIDRKIELTDKEQSFAISSPNRPEKLTADPAADIFRILDEKEIPATVNAIRGSRSLLAIHGDKLKPSDEASQTLLAALRKAALIPKDIKTVPNEELAQNDLLIFGATDTLQPQELIGAELKLVGNKHTLAGNSAFLVQTNPLNESRVVAWFLSDKNSEDGAVARKIPHYGKYSYLLFATKENKLKGTFPPKESPLQVLLSD</sequence>
<evidence type="ECO:0000313" key="2">
    <source>
        <dbReference type="EMBL" id="SHJ93189.1"/>
    </source>
</evidence>
<dbReference type="InterPro" id="IPR014782">
    <property type="entry name" value="Peptidase_M1_dom"/>
</dbReference>
<dbReference type="GO" id="GO:0008270">
    <property type="term" value="F:zinc ion binding"/>
    <property type="evidence" value="ECO:0007669"/>
    <property type="project" value="InterPro"/>
</dbReference>
<dbReference type="PANTHER" id="PTHR11533">
    <property type="entry name" value="PROTEASE M1 ZINC METALLOPROTEASE"/>
    <property type="match status" value="1"/>
</dbReference>
<organism evidence="2 3">
    <name type="scientific">Malonomonas rubra DSM 5091</name>
    <dbReference type="NCBI Taxonomy" id="1122189"/>
    <lineage>
        <taxon>Bacteria</taxon>
        <taxon>Pseudomonadati</taxon>
        <taxon>Thermodesulfobacteriota</taxon>
        <taxon>Desulfuromonadia</taxon>
        <taxon>Desulfuromonadales</taxon>
        <taxon>Geopsychrobacteraceae</taxon>
        <taxon>Malonomonas</taxon>
    </lineage>
</organism>
<dbReference type="GO" id="GO:0043171">
    <property type="term" value="P:peptide catabolic process"/>
    <property type="evidence" value="ECO:0007669"/>
    <property type="project" value="TreeGrafter"/>
</dbReference>
<dbReference type="Gene3D" id="1.10.390.10">
    <property type="entry name" value="Neutral Protease Domain 2"/>
    <property type="match status" value="1"/>
</dbReference>
<dbReference type="GO" id="GO:0070006">
    <property type="term" value="F:metalloaminopeptidase activity"/>
    <property type="evidence" value="ECO:0007669"/>
    <property type="project" value="TreeGrafter"/>
</dbReference>
<feature type="domain" description="Peptidase M1 membrane alanine aminopeptidase" evidence="1">
    <location>
        <begin position="276"/>
        <end position="418"/>
    </location>
</feature>
<protein>
    <recommendedName>
        <fullName evidence="1">Peptidase M1 membrane alanine aminopeptidase domain-containing protein</fullName>
    </recommendedName>
</protein>
<dbReference type="GO" id="GO:0005737">
    <property type="term" value="C:cytoplasm"/>
    <property type="evidence" value="ECO:0007669"/>
    <property type="project" value="TreeGrafter"/>
</dbReference>
<dbReference type="SUPFAM" id="SSF63737">
    <property type="entry name" value="Leukotriene A4 hydrolase N-terminal domain"/>
    <property type="match status" value="1"/>
</dbReference>
<dbReference type="InterPro" id="IPR050344">
    <property type="entry name" value="Peptidase_M1_aminopeptidases"/>
</dbReference>
<dbReference type="InterPro" id="IPR027268">
    <property type="entry name" value="Peptidase_M4/M1_CTD_sf"/>
</dbReference>
<evidence type="ECO:0000313" key="3">
    <source>
        <dbReference type="Proteomes" id="UP000184171"/>
    </source>
</evidence>
<dbReference type="Proteomes" id="UP000184171">
    <property type="component" value="Unassembled WGS sequence"/>
</dbReference>
<dbReference type="SUPFAM" id="SSF55486">
    <property type="entry name" value="Metalloproteases ('zincins'), catalytic domain"/>
    <property type="match status" value="1"/>
</dbReference>
<dbReference type="PANTHER" id="PTHR11533:SF174">
    <property type="entry name" value="PUROMYCIN-SENSITIVE AMINOPEPTIDASE-RELATED"/>
    <property type="match status" value="1"/>
</dbReference>
<evidence type="ECO:0000259" key="1">
    <source>
        <dbReference type="Pfam" id="PF01433"/>
    </source>
</evidence>
<dbReference type="GO" id="GO:0005615">
    <property type="term" value="C:extracellular space"/>
    <property type="evidence" value="ECO:0007669"/>
    <property type="project" value="TreeGrafter"/>
</dbReference>
<name>A0A1M6NBX6_MALRU</name>
<reference evidence="2 3" key="1">
    <citation type="submission" date="2016-11" db="EMBL/GenBank/DDBJ databases">
        <authorList>
            <person name="Jaros S."/>
            <person name="Januszkiewicz K."/>
            <person name="Wedrychowicz H."/>
        </authorList>
    </citation>
    <scope>NUCLEOTIDE SEQUENCE [LARGE SCALE GENOMIC DNA]</scope>
    <source>
        <strain evidence="2 3">DSM 5091</strain>
    </source>
</reference>
<proteinExistence type="predicted"/>
<dbReference type="GO" id="GO:0016020">
    <property type="term" value="C:membrane"/>
    <property type="evidence" value="ECO:0007669"/>
    <property type="project" value="TreeGrafter"/>
</dbReference>